<protein>
    <submittedName>
        <fullName evidence="1">Uncharacterized protein</fullName>
    </submittedName>
</protein>
<reference evidence="1 2" key="1">
    <citation type="submission" date="2022-12" db="EMBL/GenBank/DDBJ databases">
        <title>Chromosome-level genome assembly of true bugs.</title>
        <authorList>
            <person name="Ma L."/>
            <person name="Li H."/>
        </authorList>
    </citation>
    <scope>NUCLEOTIDE SEQUENCE [LARGE SCALE GENOMIC DNA]</scope>
    <source>
        <strain evidence="1">Lab_2022b</strain>
    </source>
</reference>
<evidence type="ECO:0000313" key="1">
    <source>
        <dbReference type="EMBL" id="KAK9507029.1"/>
    </source>
</evidence>
<name>A0AAW1DAF9_9HEMI</name>
<gene>
    <name evidence="1" type="ORF">O3M35_008860</name>
</gene>
<organism evidence="1 2">
    <name type="scientific">Rhynocoris fuscipes</name>
    <dbReference type="NCBI Taxonomy" id="488301"/>
    <lineage>
        <taxon>Eukaryota</taxon>
        <taxon>Metazoa</taxon>
        <taxon>Ecdysozoa</taxon>
        <taxon>Arthropoda</taxon>
        <taxon>Hexapoda</taxon>
        <taxon>Insecta</taxon>
        <taxon>Pterygota</taxon>
        <taxon>Neoptera</taxon>
        <taxon>Paraneoptera</taxon>
        <taxon>Hemiptera</taxon>
        <taxon>Heteroptera</taxon>
        <taxon>Panheteroptera</taxon>
        <taxon>Cimicomorpha</taxon>
        <taxon>Reduviidae</taxon>
        <taxon>Harpactorinae</taxon>
        <taxon>Harpactorini</taxon>
        <taxon>Rhynocoris</taxon>
    </lineage>
</organism>
<evidence type="ECO:0000313" key="2">
    <source>
        <dbReference type="Proteomes" id="UP001461498"/>
    </source>
</evidence>
<keyword evidence="2" id="KW-1185">Reference proteome</keyword>
<proteinExistence type="predicted"/>
<dbReference type="Proteomes" id="UP001461498">
    <property type="component" value="Unassembled WGS sequence"/>
</dbReference>
<dbReference type="EMBL" id="JAPXFL010000005">
    <property type="protein sequence ID" value="KAK9507029.1"/>
    <property type="molecule type" value="Genomic_DNA"/>
</dbReference>
<accession>A0AAW1DAF9</accession>
<dbReference type="AlphaFoldDB" id="A0AAW1DAF9"/>
<sequence>MVKFEHVLRQNLVGNSYLSFSHLKTRFTNGWYLQEAQLKGYHHTNKESVAESRRGSNSFSNNVINWYPLRAQDMVFISNGIASNSLWFDNDLKQFKIKNKYNLQQISTLKTYTYHTIKSKSIKKKTNTPASTVFEKLRKMFRETVKIKVNKTIMKKKKPCHLRSSELIDEAMFDGLIKEKSDPTKDLLTIDPVLSNHLLKQAEKKQSPDPNVSLNSAAYPYIPCPLKKPENYVVAKSSSCTYQQTSLAPLFTVNNLIISNKKIPEIDNKPKSIKPNFWCQYSSDKNFEIKEINQAISNKIEIKQQITNEKSKSTVNLIKNITFEPNRYLNEFKQIQNEPRQNLNAPNLSQNESKQNLNEIKLSQNESKLTKEIKPVELLLKSLETAEKNKLIEPKNPLQSSKKPVFVGKYYTVPNEVQNELQKNLNETKLFQNESKQNLNELKLSQNESKQNLNEVKLSQNESKQNLNEVKLSQNESKLTKEIKPVELLLKSLETAEKNKFAEPKNPLQSTKKPVFVGKYYTVPTSEDIKKFEPDKNIQILVPPKKLLKKTVSINDFRNKKHLNLNFPYKMTCPNQIKRLNKAASEVDLIKRTIMKEADKFSKDSVNIRTYNSEKFCKQLKKYYTNGNTVNVTNKADKRELKQLIEKISQQKTTDKTVKLQIPLTSPNIFKKKEQR</sequence>
<comment type="caution">
    <text evidence="1">The sequence shown here is derived from an EMBL/GenBank/DDBJ whole genome shotgun (WGS) entry which is preliminary data.</text>
</comment>